<reference evidence="3 4" key="1">
    <citation type="submission" date="2018-10" db="EMBL/GenBank/DDBJ databases">
        <title>Draft genome sequence of Bacillus salarius IM0101, isolated from a hypersaline soil in Inner Mongolia, China.</title>
        <authorList>
            <person name="Yamprayoonswat W."/>
            <person name="Boonvisut S."/>
            <person name="Jumpathong W."/>
            <person name="Sittihan S."/>
            <person name="Ruangsuj P."/>
            <person name="Wanthongcharoen S."/>
            <person name="Thongpramul N."/>
            <person name="Pimmason S."/>
            <person name="Yu B."/>
            <person name="Yasawong M."/>
        </authorList>
    </citation>
    <scope>NUCLEOTIDE SEQUENCE [LARGE SCALE GENOMIC DNA]</scope>
    <source>
        <strain evidence="3 4">IM0101</strain>
    </source>
</reference>
<evidence type="ECO:0000256" key="1">
    <source>
        <dbReference type="ARBA" id="ARBA00009919"/>
    </source>
</evidence>
<dbReference type="Proteomes" id="UP000275076">
    <property type="component" value="Unassembled WGS sequence"/>
</dbReference>
<dbReference type="GO" id="GO:0005829">
    <property type="term" value="C:cytosol"/>
    <property type="evidence" value="ECO:0007669"/>
    <property type="project" value="TreeGrafter"/>
</dbReference>
<dbReference type="PANTHER" id="PTHR10953:SF102">
    <property type="entry name" value="ADENYLYLTRANSFERASE AND SULFURTRANSFERASE MOCS3"/>
    <property type="match status" value="1"/>
</dbReference>
<gene>
    <name evidence="3" type="ORF">D7Z54_09965</name>
</gene>
<dbReference type="AlphaFoldDB" id="A0A428N551"/>
<dbReference type="PANTHER" id="PTHR10953">
    <property type="entry name" value="UBIQUITIN-ACTIVATING ENZYME E1"/>
    <property type="match status" value="1"/>
</dbReference>
<comment type="caution">
    <text evidence="3">The sequence shown here is derived from an EMBL/GenBank/DDBJ whole genome shotgun (WGS) entry which is preliminary data.</text>
</comment>
<evidence type="ECO:0000259" key="2">
    <source>
        <dbReference type="Pfam" id="PF00899"/>
    </source>
</evidence>
<protein>
    <submittedName>
        <fullName evidence="3">Thiamine biosynthesis protein MoeB</fullName>
    </submittedName>
</protein>
<dbReference type="InterPro" id="IPR000594">
    <property type="entry name" value="ThiF_NAD_FAD-bd"/>
</dbReference>
<dbReference type="GO" id="GO:0016779">
    <property type="term" value="F:nucleotidyltransferase activity"/>
    <property type="evidence" value="ECO:0007669"/>
    <property type="project" value="TreeGrafter"/>
</dbReference>
<dbReference type="SUPFAM" id="SSF69572">
    <property type="entry name" value="Activating enzymes of the ubiquitin-like proteins"/>
    <property type="match status" value="1"/>
</dbReference>
<dbReference type="GO" id="GO:0008146">
    <property type="term" value="F:sulfotransferase activity"/>
    <property type="evidence" value="ECO:0007669"/>
    <property type="project" value="TreeGrafter"/>
</dbReference>
<proteinExistence type="inferred from homology"/>
<dbReference type="FunFam" id="3.40.50.720:FF:000080">
    <property type="entry name" value="Thiazole biosynthesis adenylyltransferase ThiF"/>
    <property type="match status" value="1"/>
</dbReference>
<dbReference type="RefSeq" id="WP_125555682.1">
    <property type="nucleotide sequence ID" value="NZ_RBVX01000007.1"/>
</dbReference>
<dbReference type="InterPro" id="IPR035985">
    <property type="entry name" value="Ubiquitin-activating_enz"/>
</dbReference>
<accession>A0A428N551</accession>
<feature type="domain" description="THIF-type NAD/FAD binding fold" evidence="2">
    <location>
        <begin position="5"/>
        <end position="241"/>
    </location>
</feature>
<keyword evidence="4" id="KW-1185">Reference proteome</keyword>
<dbReference type="OrthoDB" id="9804286at2"/>
<dbReference type="EMBL" id="RBVX01000007">
    <property type="protein sequence ID" value="RSL33625.1"/>
    <property type="molecule type" value="Genomic_DNA"/>
</dbReference>
<organism evidence="3 4">
    <name type="scientific">Salibacterium salarium</name>
    <dbReference type="NCBI Taxonomy" id="284579"/>
    <lineage>
        <taxon>Bacteria</taxon>
        <taxon>Bacillati</taxon>
        <taxon>Bacillota</taxon>
        <taxon>Bacilli</taxon>
        <taxon>Bacillales</taxon>
        <taxon>Bacillaceae</taxon>
    </lineage>
</organism>
<name>A0A428N551_9BACI</name>
<dbReference type="GO" id="GO:0008641">
    <property type="term" value="F:ubiquitin-like modifier activating enzyme activity"/>
    <property type="evidence" value="ECO:0007669"/>
    <property type="project" value="InterPro"/>
</dbReference>
<sequence>MESRYARQELFSPIGKEGQHQLQNKHVLIMGAGALGSANAETLVRAGVGKITIIDRDVVEMSNLHRQQLYTENDAAEDMPKAIAAKERLQQINQDTEINAFVLDADAANLEKLVKDVDLIIDGTDNFEIRFILNDLSQKYDVPWIFGASAGSFGMTCPFIPGESPCLQCLFQRIPQMSMSCDTSGVIGPAIQMTASYQAAEALKLLTKNQASLRKKLLFFDVWNGQHQSMGINNAKNKECLSCGTDRTYPSLTKQENTHVDVLCGRDTIQIRPAAGIEYDFSQLANQLQFHGEVKRNKYVLTFLFHQYRLAVFQDGRVLIHGTKKVEEATSIYYQFFAANDTNLVTKEEKIW</sequence>
<dbReference type="Pfam" id="PF00899">
    <property type="entry name" value="ThiF"/>
    <property type="match status" value="1"/>
</dbReference>
<dbReference type="InterPro" id="IPR045886">
    <property type="entry name" value="ThiF/MoeB/HesA"/>
</dbReference>
<dbReference type="CDD" id="cd00757">
    <property type="entry name" value="ThiF_MoeB_HesA_family"/>
    <property type="match status" value="1"/>
</dbReference>
<evidence type="ECO:0000313" key="3">
    <source>
        <dbReference type="EMBL" id="RSL33625.1"/>
    </source>
</evidence>
<dbReference type="Gene3D" id="3.40.50.720">
    <property type="entry name" value="NAD(P)-binding Rossmann-like Domain"/>
    <property type="match status" value="1"/>
</dbReference>
<dbReference type="GO" id="GO:0004792">
    <property type="term" value="F:thiosulfate-cyanide sulfurtransferase activity"/>
    <property type="evidence" value="ECO:0007669"/>
    <property type="project" value="TreeGrafter"/>
</dbReference>
<comment type="similarity">
    <text evidence="1">Belongs to the HesA/MoeB/ThiF family.</text>
</comment>
<evidence type="ECO:0000313" key="4">
    <source>
        <dbReference type="Proteomes" id="UP000275076"/>
    </source>
</evidence>